<dbReference type="EMBL" id="SRPS01000224">
    <property type="protein sequence ID" value="KAG5962239.1"/>
    <property type="molecule type" value="Genomic_DNA"/>
</dbReference>
<protein>
    <submittedName>
        <fullName evidence="2">Uncharacterized protein</fullName>
    </submittedName>
</protein>
<evidence type="ECO:0000313" key="3">
    <source>
        <dbReference type="Proteomes" id="UP000784919"/>
    </source>
</evidence>
<feature type="non-terminal residue" evidence="2">
    <location>
        <position position="1"/>
    </location>
</feature>
<evidence type="ECO:0000256" key="1">
    <source>
        <dbReference type="SAM" id="SignalP"/>
    </source>
</evidence>
<accession>A0A9P7MMZ5</accession>
<gene>
    <name evidence="2" type="ORF">E4U56_003417</name>
</gene>
<name>A0A9P7MMZ5_9HYPO</name>
<dbReference type="AlphaFoldDB" id="A0A9P7MMZ5"/>
<sequence>MARALSCLATLLAARNALVKAKPVHDERPLPTLDMRPIRVVTELGVSLSMSFPAPTNLVFCNGETLSISQAGFLSTVTTITHTQNASISSFAPCGTMGSDQTAPASTCDCSALSIGVAGVGLVGPMGLAGPQGLPGPPGPACTTIYTGDAGA</sequence>
<dbReference type="Proteomes" id="UP000784919">
    <property type="component" value="Unassembled WGS sequence"/>
</dbReference>
<feature type="chain" id="PRO_5040503424" evidence="1">
    <location>
        <begin position="22"/>
        <end position="152"/>
    </location>
</feature>
<keyword evidence="1" id="KW-0732">Signal</keyword>
<organism evidence="2 3">
    <name type="scientific">Claviceps arundinis</name>
    <dbReference type="NCBI Taxonomy" id="1623583"/>
    <lineage>
        <taxon>Eukaryota</taxon>
        <taxon>Fungi</taxon>
        <taxon>Dikarya</taxon>
        <taxon>Ascomycota</taxon>
        <taxon>Pezizomycotina</taxon>
        <taxon>Sordariomycetes</taxon>
        <taxon>Hypocreomycetidae</taxon>
        <taxon>Hypocreales</taxon>
        <taxon>Clavicipitaceae</taxon>
        <taxon>Claviceps</taxon>
    </lineage>
</organism>
<proteinExistence type="predicted"/>
<dbReference type="OrthoDB" id="4960525at2759"/>
<feature type="signal peptide" evidence="1">
    <location>
        <begin position="1"/>
        <end position="21"/>
    </location>
</feature>
<reference evidence="2" key="1">
    <citation type="journal article" date="2020" name="bioRxiv">
        <title>Whole genome comparisons of ergot fungi reveals the divergence and evolution of species within the genus Claviceps are the result of varying mechanisms driving genome evolution and host range expansion.</title>
        <authorList>
            <person name="Wyka S.A."/>
            <person name="Mondo S.J."/>
            <person name="Liu M."/>
            <person name="Dettman J."/>
            <person name="Nalam V."/>
            <person name="Broders K.D."/>
        </authorList>
    </citation>
    <scope>NUCLEOTIDE SEQUENCE</scope>
    <source>
        <strain evidence="2">CCC 1102</strain>
    </source>
</reference>
<comment type="caution">
    <text evidence="2">The sequence shown here is derived from an EMBL/GenBank/DDBJ whole genome shotgun (WGS) entry which is preliminary data.</text>
</comment>
<evidence type="ECO:0000313" key="2">
    <source>
        <dbReference type="EMBL" id="KAG5962239.1"/>
    </source>
</evidence>